<dbReference type="EMBL" id="KZ857567">
    <property type="protein sequence ID" value="RDX40291.1"/>
    <property type="molecule type" value="Genomic_DNA"/>
</dbReference>
<gene>
    <name evidence="2" type="ORF">OH76DRAFT_1423790</name>
</gene>
<accession>A0A371CJ30</accession>
<protein>
    <submittedName>
        <fullName evidence="2">Uncharacterized protein</fullName>
    </submittedName>
</protein>
<dbReference type="Proteomes" id="UP000256964">
    <property type="component" value="Unassembled WGS sequence"/>
</dbReference>
<keyword evidence="3" id="KW-1185">Reference proteome</keyword>
<keyword evidence="1" id="KW-0732">Signal</keyword>
<evidence type="ECO:0000313" key="3">
    <source>
        <dbReference type="Proteomes" id="UP000256964"/>
    </source>
</evidence>
<dbReference type="AlphaFoldDB" id="A0A371CJ30"/>
<feature type="signal peptide" evidence="1">
    <location>
        <begin position="1"/>
        <end position="18"/>
    </location>
</feature>
<sequence length="105" mass="11130">MLALVLILLALALSCAAAALPTAKRQGSDFPYAGPQQILQQISTDFKTIIKYPPLPPGYPSVPNLASLAALSMRRTALDPTNVDIVMGYSADIGDWTAVCSRNTP</sequence>
<evidence type="ECO:0000313" key="2">
    <source>
        <dbReference type="EMBL" id="RDX40291.1"/>
    </source>
</evidence>
<name>A0A371CJ30_9APHY</name>
<evidence type="ECO:0000256" key="1">
    <source>
        <dbReference type="SAM" id="SignalP"/>
    </source>
</evidence>
<reference evidence="2 3" key="1">
    <citation type="journal article" date="2018" name="Biotechnol. Biofuels">
        <title>Integrative visual omics of the white-rot fungus Polyporus brumalis exposes the biotechnological potential of its oxidative enzymes for delignifying raw plant biomass.</title>
        <authorList>
            <person name="Miyauchi S."/>
            <person name="Rancon A."/>
            <person name="Drula E."/>
            <person name="Hage H."/>
            <person name="Chaduli D."/>
            <person name="Favel A."/>
            <person name="Grisel S."/>
            <person name="Henrissat B."/>
            <person name="Herpoel-Gimbert I."/>
            <person name="Ruiz-Duenas F.J."/>
            <person name="Chevret D."/>
            <person name="Hainaut M."/>
            <person name="Lin J."/>
            <person name="Wang M."/>
            <person name="Pangilinan J."/>
            <person name="Lipzen A."/>
            <person name="Lesage-Meessen L."/>
            <person name="Navarro D."/>
            <person name="Riley R."/>
            <person name="Grigoriev I.V."/>
            <person name="Zhou S."/>
            <person name="Raouche S."/>
            <person name="Rosso M.N."/>
        </authorList>
    </citation>
    <scope>NUCLEOTIDE SEQUENCE [LARGE SCALE GENOMIC DNA]</scope>
    <source>
        <strain evidence="2 3">BRFM 1820</strain>
    </source>
</reference>
<feature type="chain" id="PRO_5016679538" evidence="1">
    <location>
        <begin position="19"/>
        <end position="105"/>
    </location>
</feature>
<proteinExistence type="predicted"/>
<organism evidence="2 3">
    <name type="scientific">Lentinus brumalis</name>
    <dbReference type="NCBI Taxonomy" id="2498619"/>
    <lineage>
        <taxon>Eukaryota</taxon>
        <taxon>Fungi</taxon>
        <taxon>Dikarya</taxon>
        <taxon>Basidiomycota</taxon>
        <taxon>Agaricomycotina</taxon>
        <taxon>Agaricomycetes</taxon>
        <taxon>Polyporales</taxon>
        <taxon>Polyporaceae</taxon>
        <taxon>Lentinus</taxon>
    </lineage>
</organism>